<evidence type="ECO:0000256" key="2">
    <source>
        <dbReference type="ARBA" id="ARBA00022475"/>
    </source>
</evidence>
<dbReference type="PANTHER" id="PTHR30086:SF20">
    <property type="entry name" value="ARGININE EXPORTER PROTEIN ARGO-RELATED"/>
    <property type="match status" value="1"/>
</dbReference>
<keyword evidence="2" id="KW-1003">Cell membrane</keyword>
<comment type="subcellular location">
    <subcellularLocation>
        <location evidence="1">Cell membrane</location>
        <topology evidence="1">Multi-pass membrane protein</topology>
    </subcellularLocation>
</comment>
<evidence type="ECO:0000256" key="3">
    <source>
        <dbReference type="ARBA" id="ARBA00022692"/>
    </source>
</evidence>
<dbReference type="InterPro" id="IPR001123">
    <property type="entry name" value="LeuE-type"/>
</dbReference>
<comment type="caution">
    <text evidence="7">The sequence shown here is derived from an EMBL/GenBank/DDBJ whole genome shotgun (WGS) entry which is preliminary data.</text>
</comment>
<sequence>MPTGPQLLAFLAASVVFIALPGPSVLFAIGRALTVGRRDALLSVTGNALGLLVQVAFVAIGLGALVEASATAYTVLKLVGAGYVVYLGIQAIRHRADARLSLAAPDTTRTASPWRAIWAGLVVGGTNPKTIVFFAAFLPQFMNDAAPATPQLLFLGLLFGLLALGQDSILALVASQARTWFSRSPKRLDHLSVAGGVAMVSLGTGLALEGAVVKA</sequence>
<dbReference type="PANTHER" id="PTHR30086">
    <property type="entry name" value="ARGININE EXPORTER PROTEIN ARGO"/>
    <property type="match status" value="1"/>
</dbReference>
<dbReference type="Proteomes" id="UP001500843">
    <property type="component" value="Unassembled WGS sequence"/>
</dbReference>
<feature type="transmembrane region" description="Helical" evidence="6">
    <location>
        <begin position="116"/>
        <end position="139"/>
    </location>
</feature>
<dbReference type="Pfam" id="PF01810">
    <property type="entry name" value="LysE"/>
    <property type="match status" value="1"/>
</dbReference>
<evidence type="ECO:0000256" key="6">
    <source>
        <dbReference type="SAM" id="Phobius"/>
    </source>
</evidence>
<keyword evidence="4 6" id="KW-1133">Transmembrane helix</keyword>
<evidence type="ECO:0000256" key="5">
    <source>
        <dbReference type="ARBA" id="ARBA00023136"/>
    </source>
</evidence>
<keyword evidence="8" id="KW-1185">Reference proteome</keyword>
<dbReference type="RefSeq" id="WP_253868991.1">
    <property type="nucleotide sequence ID" value="NZ_BAABHM010000035.1"/>
</dbReference>
<keyword evidence="3 6" id="KW-0812">Transmembrane</keyword>
<proteinExistence type="predicted"/>
<evidence type="ECO:0000313" key="7">
    <source>
        <dbReference type="EMBL" id="GAA4721733.1"/>
    </source>
</evidence>
<name>A0ABP8Y7E0_9MICO</name>
<dbReference type="PIRSF" id="PIRSF006324">
    <property type="entry name" value="LeuE"/>
    <property type="match status" value="1"/>
</dbReference>
<organism evidence="7 8">
    <name type="scientific">Promicromonospora umidemergens</name>
    <dbReference type="NCBI Taxonomy" id="629679"/>
    <lineage>
        <taxon>Bacteria</taxon>
        <taxon>Bacillati</taxon>
        <taxon>Actinomycetota</taxon>
        <taxon>Actinomycetes</taxon>
        <taxon>Micrococcales</taxon>
        <taxon>Promicromonosporaceae</taxon>
        <taxon>Promicromonospora</taxon>
    </lineage>
</organism>
<feature type="transmembrane region" description="Helical" evidence="6">
    <location>
        <begin position="151"/>
        <end position="173"/>
    </location>
</feature>
<feature type="transmembrane region" description="Helical" evidence="6">
    <location>
        <begin position="70"/>
        <end position="89"/>
    </location>
</feature>
<protein>
    <submittedName>
        <fullName evidence="7">LysE family translocator</fullName>
    </submittedName>
</protein>
<feature type="transmembrane region" description="Helical" evidence="6">
    <location>
        <begin position="41"/>
        <end position="64"/>
    </location>
</feature>
<gene>
    <name evidence="7" type="ORF">GCM10023198_52580</name>
</gene>
<accession>A0ABP8Y7E0</accession>
<evidence type="ECO:0000313" key="8">
    <source>
        <dbReference type="Proteomes" id="UP001500843"/>
    </source>
</evidence>
<keyword evidence="5 6" id="KW-0472">Membrane</keyword>
<feature type="transmembrane region" description="Helical" evidence="6">
    <location>
        <begin position="6"/>
        <end position="29"/>
    </location>
</feature>
<reference evidence="8" key="1">
    <citation type="journal article" date="2019" name="Int. J. Syst. Evol. Microbiol.">
        <title>The Global Catalogue of Microorganisms (GCM) 10K type strain sequencing project: providing services to taxonomists for standard genome sequencing and annotation.</title>
        <authorList>
            <consortium name="The Broad Institute Genomics Platform"/>
            <consortium name="The Broad Institute Genome Sequencing Center for Infectious Disease"/>
            <person name="Wu L."/>
            <person name="Ma J."/>
        </authorList>
    </citation>
    <scope>NUCLEOTIDE SEQUENCE [LARGE SCALE GENOMIC DNA]</scope>
    <source>
        <strain evidence="8">JCM 17975</strain>
    </source>
</reference>
<evidence type="ECO:0000256" key="1">
    <source>
        <dbReference type="ARBA" id="ARBA00004651"/>
    </source>
</evidence>
<dbReference type="EMBL" id="BAABHM010000035">
    <property type="protein sequence ID" value="GAA4721733.1"/>
    <property type="molecule type" value="Genomic_DNA"/>
</dbReference>
<feature type="transmembrane region" description="Helical" evidence="6">
    <location>
        <begin position="193"/>
        <end position="213"/>
    </location>
</feature>
<evidence type="ECO:0000256" key="4">
    <source>
        <dbReference type="ARBA" id="ARBA00022989"/>
    </source>
</evidence>